<comment type="caution">
    <text evidence="7">The sequence shown here is derived from an EMBL/GenBank/DDBJ whole genome shotgun (WGS) entry which is preliminary data.</text>
</comment>
<dbReference type="InterPro" id="IPR009057">
    <property type="entry name" value="Homeodomain-like_sf"/>
</dbReference>
<keyword evidence="4" id="KW-0597">Phosphoprotein</keyword>
<dbReference type="PANTHER" id="PTHR43280:SF2">
    <property type="entry name" value="HTH-TYPE TRANSCRIPTIONAL REGULATOR EXSA"/>
    <property type="match status" value="1"/>
</dbReference>
<sequence length="248" mass="28498">MNILVVDDQKLERDGIIRLIENNNFRLNVAEAENGVKALNHIRENPVDILITDIRMPFMDGLELSQKAKEIYPNVTIIIYSAYGEFEYARKAIDIHVESYLLKPLKVKEFVNVMTKAVSRLESESPSPRHDAEAEALPLEASRKVTQEVIKLIRKHYMQDIHLDMLAKQVYLTPSYLSQLFKKETGSGIAKFIKTVRLEEARKKLLGTNMRVSEICTSVGYTDLSYFCSLFRNMYGATPAQYREDHHA</sequence>
<dbReference type="InterPro" id="IPR001789">
    <property type="entry name" value="Sig_transdc_resp-reg_receiver"/>
</dbReference>
<reference evidence="7 8" key="1">
    <citation type="journal article" date="2023" name="Genome Announc.">
        <title>Pan-Genome Analyses of the Genus Cohnella and Proposal of the Novel Species Cohnella silvisoli sp. nov., Isolated from Forest Soil.</title>
        <authorList>
            <person name="Wang C."/>
            <person name="Mao L."/>
            <person name="Bao G."/>
            <person name="Zhu H."/>
        </authorList>
    </citation>
    <scope>NUCLEOTIDE SEQUENCE [LARGE SCALE GENOMIC DNA]</scope>
    <source>
        <strain evidence="7 8">NL03-T5-1</strain>
    </source>
</reference>
<keyword evidence="2" id="KW-0238">DNA-binding</keyword>
<feature type="modified residue" description="4-aspartylphosphate" evidence="4">
    <location>
        <position position="53"/>
    </location>
</feature>
<dbReference type="SMART" id="SM00448">
    <property type="entry name" value="REC"/>
    <property type="match status" value="1"/>
</dbReference>
<evidence type="ECO:0000256" key="4">
    <source>
        <dbReference type="PROSITE-ProRule" id="PRU00169"/>
    </source>
</evidence>
<dbReference type="InterPro" id="IPR020449">
    <property type="entry name" value="Tscrpt_reg_AraC-type_HTH"/>
</dbReference>
<dbReference type="PANTHER" id="PTHR43280">
    <property type="entry name" value="ARAC-FAMILY TRANSCRIPTIONAL REGULATOR"/>
    <property type="match status" value="1"/>
</dbReference>
<evidence type="ECO:0000313" key="8">
    <source>
        <dbReference type="Proteomes" id="UP001493487"/>
    </source>
</evidence>
<feature type="domain" description="Response regulatory" evidence="6">
    <location>
        <begin position="2"/>
        <end position="118"/>
    </location>
</feature>
<evidence type="ECO:0000256" key="2">
    <source>
        <dbReference type="ARBA" id="ARBA00023125"/>
    </source>
</evidence>
<dbReference type="Pfam" id="PF12833">
    <property type="entry name" value="HTH_18"/>
    <property type="match status" value="1"/>
</dbReference>
<dbReference type="Gene3D" id="3.40.50.2300">
    <property type="match status" value="1"/>
</dbReference>
<gene>
    <name evidence="7" type="ORF">QJS35_32470</name>
</gene>
<protein>
    <submittedName>
        <fullName evidence="7">Response regulator</fullName>
    </submittedName>
</protein>
<dbReference type="InterPro" id="IPR018062">
    <property type="entry name" value="HTH_AraC-typ_CS"/>
</dbReference>
<dbReference type="Gene3D" id="1.10.10.60">
    <property type="entry name" value="Homeodomain-like"/>
    <property type="match status" value="2"/>
</dbReference>
<dbReference type="PROSITE" id="PS50110">
    <property type="entry name" value="RESPONSE_REGULATORY"/>
    <property type="match status" value="1"/>
</dbReference>
<evidence type="ECO:0000259" key="6">
    <source>
        <dbReference type="PROSITE" id="PS50110"/>
    </source>
</evidence>
<organism evidence="7 8">
    <name type="scientific">Cohnella silvisoli</name>
    <dbReference type="NCBI Taxonomy" id="2873699"/>
    <lineage>
        <taxon>Bacteria</taxon>
        <taxon>Bacillati</taxon>
        <taxon>Bacillota</taxon>
        <taxon>Bacilli</taxon>
        <taxon>Bacillales</taxon>
        <taxon>Paenibacillaceae</taxon>
        <taxon>Cohnella</taxon>
    </lineage>
</organism>
<accession>A0ABV1L6E7</accession>
<dbReference type="PRINTS" id="PR00032">
    <property type="entry name" value="HTHARAC"/>
</dbReference>
<dbReference type="SMART" id="SM00342">
    <property type="entry name" value="HTH_ARAC"/>
    <property type="match status" value="1"/>
</dbReference>
<proteinExistence type="predicted"/>
<dbReference type="SUPFAM" id="SSF52172">
    <property type="entry name" value="CheY-like"/>
    <property type="match status" value="1"/>
</dbReference>
<feature type="domain" description="HTH araC/xylS-type" evidence="5">
    <location>
        <begin position="147"/>
        <end position="245"/>
    </location>
</feature>
<dbReference type="SUPFAM" id="SSF46689">
    <property type="entry name" value="Homeodomain-like"/>
    <property type="match status" value="1"/>
</dbReference>
<evidence type="ECO:0000256" key="3">
    <source>
        <dbReference type="ARBA" id="ARBA00023163"/>
    </source>
</evidence>
<dbReference type="PROSITE" id="PS01124">
    <property type="entry name" value="HTH_ARAC_FAMILY_2"/>
    <property type="match status" value="1"/>
</dbReference>
<dbReference type="CDD" id="cd17536">
    <property type="entry name" value="REC_YesN-like"/>
    <property type="match status" value="1"/>
</dbReference>
<evidence type="ECO:0000259" key="5">
    <source>
        <dbReference type="PROSITE" id="PS01124"/>
    </source>
</evidence>
<keyword evidence="3" id="KW-0804">Transcription</keyword>
<dbReference type="InterPro" id="IPR018060">
    <property type="entry name" value="HTH_AraC"/>
</dbReference>
<dbReference type="EMBL" id="JASKHM010000029">
    <property type="protein sequence ID" value="MEQ4487102.1"/>
    <property type="molecule type" value="Genomic_DNA"/>
</dbReference>
<evidence type="ECO:0000313" key="7">
    <source>
        <dbReference type="EMBL" id="MEQ4487102.1"/>
    </source>
</evidence>
<dbReference type="PROSITE" id="PS00041">
    <property type="entry name" value="HTH_ARAC_FAMILY_1"/>
    <property type="match status" value="1"/>
</dbReference>
<keyword evidence="8" id="KW-1185">Reference proteome</keyword>
<dbReference type="Proteomes" id="UP001493487">
    <property type="component" value="Unassembled WGS sequence"/>
</dbReference>
<dbReference type="RefSeq" id="WP_232190167.1">
    <property type="nucleotide sequence ID" value="NZ_JAIOAP010000028.1"/>
</dbReference>
<name>A0ABV1L6E7_9BACL</name>
<evidence type="ECO:0000256" key="1">
    <source>
        <dbReference type="ARBA" id="ARBA00023015"/>
    </source>
</evidence>
<keyword evidence="1" id="KW-0805">Transcription regulation</keyword>
<dbReference type="InterPro" id="IPR011006">
    <property type="entry name" value="CheY-like_superfamily"/>
</dbReference>
<dbReference type="Pfam" id="PF00072">
    <property type="entry name" value="Response_reg"/>
    <property type="match status" value="1"/>
</dbReference>